<feature type="compositionally biased region" description="Basic and acidic residues" evidence="1">
    <location>
        <begin position="41"/>
        <end position="71"/>
    </location>
</feature>
<keyword evidence="3" id="KW-1185">Reference proteome</keyword>
<dbReference type="Proteomes" id="UP001075354">
    <property type="component" value="Chromosome 6"/>
</dbReference>
<gene>
    <name evidence="2" type="ORF">ONE63_008305</name>
</gene>
<feature type="compositionally biased region" description="Acidic residues" evidence="1">
    <location>
        <begin position="192"/>
        <end position="201"/>
    </location>
</feature>
<feature type="compositionally biased region" description="Basic and acidic residues" evidence="1">
    <location>
        <begin position="152"/>
        <end position="163"/>
    </location>
</feature>
<feature type="compositionally biased region" description="Basic and acidic residues" evidence="1">
    <location>
        <begin position="116"/>
        <end position="135"/>
    </location>
</feature>
<proteinExistence type="predicted"/>
<evidence type="ECO:0000313" key="3">
    <source>
        <dbReference type="Proteomes" id="UP001075354"/>
    </source>
</evidence>
<feature type="compositionally biased region" description="Polar residues" evidence="1">
    <location>
        <begin position="76"/>
        <end position="85"/>
    </location>
</feature>
<reference evidence="2" key="1">
    <citation type="submission" date="2022-12" db="EMBL/GenBank/DDBJ databases">
        <title>Chromosome-level genome assembly of the bean flower thrips Megalurothrips usitatus.</title>
        <authorList>
            <person name="Ma L."/>
            <person name="Liu Q."/>
            <person name="Li H."/>
            <person name="Cai W."/>
        </authorList>
    </citation>
    <scope>NUCLEOTIDE SEQUENCE</scope>
    <source>
        <strain evidence="2">Cailab_2022a</strain>
    </source>
</reference>
<accession>A0AAV7XSA3</accession>
<feature type="region of interest" description="Disordered" evidence="1">
    <location>
        <begin position="109"/>
        <end position="201"/>
    </location>
</feature>
<sequence>MLVQAQNQKMQAEFKKPCPLKPVKKASSTTKNSSDENAPSEETKDDSMECKEAGKDIPKTSEERTGQDGDVPKVNFPSQHENQNVAAEVSAGDNTEKLDLAVVKIENASDCAMEVCEGKDVTGTDSSTKENESVKNSETGNAPDPAASSEPSNDKDCKVKEEQSETPPCLKESTSDNVNQVGEDSVCTATTIDDDDDEEDEDLKRLAEADKDINIDPKTYCKLGHFHLLLEDYPKGTILLCDCVFKIQTV</sequence>
<protein>
    <submittedName>
        <fullName evidence="2">Uncharacterized protein</fullName>
    </submittedName>
</protein>
<name>A0AAV7XSA3_9NEOP</name>
<feature type="region of interest" description="Disordered" evidence="1">
    <location>
        <begin position="1"/>
        <end position="96"/>
    </location>
</feature>
<organism evidence="2 3">
    <name type="scientific">Megalurothrips usitatus</name>
    <name type="common">bean blossom thrips</name>
    <dbReference type="NCBI Taxonomy" id="439358"/>
    <lineage>
        <taxon>Eukaryota</taxon>
        <taxon>Metazoa</taxon>
        <taxon>Ecdysozoa</taxon>
        <taxon>Arthropoda</taxon>
        <taxon>Hexapoda</taxon>
        <taxon>Insecta</taxon>
        <taxon>Pterygota</taxon>
        <taxon>Neoptera</taxon>
        <taxon>Paraneoptera</taxon>
        <taxon>Thysanoptera</taxon>
        <taxon>Terebrantia</taxon>
        <taxon>Thripoidea</taxon>
        <taxon>Thripidae</taxon>
        <taxon>Megalurothrips</taxon>
    </lineage>
</organism>
<feature type="compositionally biased region" description="Polar residues" evidence="1">
    <location>
        <begin position="175"/>
        <end position="191"/>
    </location>
</feature>
<comment type="caution">
    <text evidence="2">The sequence shown here is derived from an EMBL/GenBank/DDBJ whole genome shotgun (WGS) entry which is preliminary data.</text>
</comment>
<feature type="compositionally biased region" description="Polar residues" evidence="1">
    <location>
        <begin position="1"/>
        <end position="10"/>
    </location>
</feature>
<dbReference type="EMBL" id="JAPTSV010000006">
    <property type="protein sequence ID" value="KAJ1526725.1"/>
    <property type="molecule type" value="Genomic_DNA"/>
</dbReference>
<evidence type="ECO:0000313" key="2">
    <source>
        <dbReference type="EMBL" id="KAJ1526725.1"/>
    </source>
</evidence>
<evidence type="ECO:0000256" key="1">
    <source>
        <dbReference type="SAM" id="MobiDB-lite"/>
    </source>
</evidence>
<dbReference type="AlphaFoldDB" id="A0AAV7XSA3"/>
<feature type="compositionally biased region" description="Polar residues" evidence="1">
    <location>
        <begin position="26"/>
        <end position="37"/>
    </location>
</feature>